<proteinExistence type="predicted"/>
<evidence type="ECO:0000313" key="2">
    <source>
        <dbReference type="EMBL" id="EGO29780.1"/>
    </source>
</evidence>
<dbReference type="EMBL" id="GL945429">
    <property type="protein sequence ID" value="EGO29780.1"/>
    <property type="molecule type" value="Genomic_DNA"/>
</dbReference>
<keyword evidence="1" id="KW-0732">Signal</keyword>
<dbReference type="RefSeq" id="XP_007314022.1">
    <property type="nucleotide sequence ID" value="XM_007313960.1"/>
</dbReference>
<accession>F8NIL8</accession>
<feature type="chain" id="PRO_5003381511" description="Carbohydrate-binding module family 1 protein" evidence="1">
    <location>
        <begin position="19"/>
        <end position="194"/>
    </location>
</feature>
<dbReference type="OrthoDB" id="2564904at2759"/>
<dbReference type="AlphaFoldDB" id="F8NIL8"/>
<evidence type="ECO:0008006" key="3">
    <source>
        <dbReference type="Google" id="ProtNLM"/>
    </source>
</evidence>
<dbReference type="Proteomes" id="UP000008064">
    <property type="component" value="Unassembled WGS sequence"/>
</dbReference>
<gene>
    <name evidence="2" type="ORF">SERLADRAFT_458034</name>
</gene>
<dbReference type="KEGG" id="sla:SERLADRAFT_458034"/>
<sequence length="194" mass="20934">MVQSKLFAILPLLLVAHAQSPTYTATYVPSDAPYQSEQGQTGTNQCGTGYNQTSECQNTYMNDVQDWCVWSPPEPGPNSVIGDTEQIEVAWCMKSGYGTRLIPDGTITGAHFVVTPDYVQVTGVGNLTYLNIPNGDEGGELDPHGATGNGNPIGGLVFSSAFGQIEQMHEWTNFVSYNQFCFRACKPAVDAPTL</sequence>
<dbReference type="GeneID" id="18817628"/>
<organism>
    <name type="scientific">Serpula lacrymans var. lacrymans (strain S7.9)</name>
    <name type="common">Dry rot fungus</name>
    <dbReference type="NCBI Taxonomy" id="578457"/>
    <lineage>
        <taxon>Eukaryota</taxon>
        <taxon>Fungi</taxon>
        <taxon>Dikarya</taxon>
        <taxon>Basidiomycota</taxon>
        <taxon>Agaricomycotina</taxon>
        <taxon>Agaricomycetes</taxon>
        <taxon>Agaricomycetidae</taxon>
        <taxon>Boletales</taxon>
        <taxon>Coniophorineae</taxon>
        <taxon>Serpulaceae</taxon>
        <taxon>Serpula</taxon>
    </lineage>
</organism>
<feature type="non-terminal residue" evidence="2">
    <location>
        <position position="194"/>
    </location>
</feature>
<protein>
    <recommendedName>
        <fullName evidence="3">Carbohydrate-binding module family 1 protein</fullName>
    </recommendedName>
</protein>
<dbReference type="HOGENOM" id="CLU_036093_4_0_1"/>
<reference evidence="2" key="1">
    <citation type="submission" date="2011-04" db="EMBL/GenBank/DDBJ databases">
        <title>Evolution of plant cell wall degrading machinery underlies the functional diversity of forest fungi.</title>
        <authorList>
            <consortium name="US DOE Joint Genome Institute (JGI-PGF)"/>
            <person name="Eastwood D.C."/>
            <person name="Floudas D."/>
            <person name="Binder M."/>
            <person name="Majcherczyk A."/>
            <person name="Schneider P."/>
            <person name="Aerts A."/>
            <person name="Asiegbu F.O."/>
            <person name="Baker S.E."/>
            <person name="Barry K."/>
            <person name="Bendiksby M."/>
            <person name="Blumentritt M."/>
            <person name="Coutinho P.M."/>
            <person name="Cullen D."/>
            <person name="Cullen D."/>
            <person name="Gathman A."/>
            <person name="Goodell B."/>
            <person name="Henrissat B."/>
            <person name="Ihrmark K."/>
            <person name="Kauserud H."/>
            <person name="Kohler A."/>
            <person name="LaButti K."/>
            <person name="Lapidus A."/>
            <person name="Lavin J.L."/>
            <person name="Lee Y.-H."/>
            <person name="Lindquist E."/>
            <person name="Lilly W."/>
            <person name="Lucas S."/>
            <person name="Morin E."/>
            <person name="Murat C."/>
            <person name="Oguiza J.A."/>
            <person name="Park J."/>
            <person name="Pisabarro A.G."/>
            <person name="Riley R."/>
            <person name="Rosling A."/>
            <person name="Salamov A."/>
            <person name="Schmidt O."/>
            <person name="Schmutz J."/>
            <person name="Skrede I."/>
            <person name="Stenlid J."/>
            <person name="Wiebenga A."/>
            <person name="Xie X."/>
            <person name="Kues U."/>
            <person name="Hibbett D.S."/>
            <person name="Hoffmeister D."/>
            <person name="Hogberg N."/>
            <person name="Martin F."/>
            <person name="Grigoriev I.V."/>
            <person name="Watkinson S.C."/>
        </authorList>
    </citation>
    <scope>NUCLEOTIDE SEQUENCE</scope>
    <source>
        <strain evidence="2">S7.9</strain>
    </source>
</reference>
<name>F8NIL8_SERL9</name>
<evidence type="ECO:0000256" key="1">
    <source>
        <dbReference type="SAM" id="SignalP"/>
    </source>
</evidence>
<feature type="signal peptide" evidence="1">
    <location>
        <begin position="1"/>
        <end position="18"/>
    </location>
</feature>